<comment type="caution">
    <text evidence="1">The sequence shown here is derived from an EMBL/GenBank/DDBJ whole genome shotgun (WGS) entry which is preliminary data.</text>
</comment>
<dbReference type="InterPro" id="IPR056908">
    <property type="entry name" value="Gp80-like"/>
</dbReference>
<reference evidence="1 2" key="1">
    <citation type="submission" date="2024-10" db="EMBL/GenBank/DDBJ databases">
        <title>The Natural Products Discovery Center: Release of the First 8490 Sequenced Strains for Exploring Actinobacteria Biosynthetic Diversity.</title>
        <authorList>
            <person name="Kalkreuter E."/>
            <person name="Kautsar S.A."/>
            <person name="Yang D."/>
            <person name="Bader C.D."/>
            <person name="Teijaro C.N."/>
            <person name="Fluegel L."/>
            <person name="Davis C.M."/>
            <person name="Simpson J.R."/>
            <person name="Lauterbach L."/>
            <person name="Steele A.D."/>
            <person name="Gui C."/>
            <person name="Meng S."/>
            <person name="Li G."/>
            <person name="Viehrig K."/>
            <person name="Ye F."/>
            <person name="Su P."/>
            <person name="Kiefer A.F."/>
            <person name="Nichols A."/>
            <person name="Cepeda A.J."/>
            <person name="Yan W."/>
            <person name="Fan B."/>
            <person name="Jiang Y."/>
            <person name="Adhikari A."/>
            <person name="Zheng C.-J."/>
            <person name="Schuster L."/>
            <person name="Cowan T.M."/>
            <person name="Smanski M.J."/>
            <person name="Chevrette M.G."/>
            <person name="De Carvalho L.P.S."/>
            <person name="Shen B."/>
        </authorList>
    </citation>
    <scope>NUCLEOTIDE SEQUENCE [LARGE SCALE GENOMIC DNA]</scope>
    <source>
        <strain evidence="1 2">NPDC050545</strain>
    </source>
</reference>
<dbReference type="Proteomes" id="UP001612741">
    <property type="component" value="Unassembled WGS sequence"/>
</dbReference>
<evidence type="ECO:0000313" key="2">
    <source>
        <dbReference type="Proteomes" id="UP001612741"/>
    </source>
</evidence>
<sequence>MPGNPSVVGAQAQLDYITGRALRWTTTFSVYLALMTSSAPDNVGLSSLPEVTTPGYSRQLALFSPATLSRPSTSSNSSVITFGPMTADMSVPATHVAMVTAQVGTVGDVLYIWQLDTTQQAVNGQALQIAIGKLTLSQN</sequence>
<gene>
    <name evidence="1" type="ORF">ACIBG2_00780</name>
</gene>
<evidence type="ECO:0000313" key="1">
    <source>
        <dbReference type="EMBL" id="MFI6495886.1"/>
    </source>
</evidence>
<protein>
    <submittedName>
        <fullName evidence="1">Uncharacterized protein</fullName>
    </submittedName>
</protein>
<organism evidence="1 2">
    <name type="scientific">Nonomuraea typhae</name>
    <dbReference type="NCBI Taxonomy" id="2603600"/>
    <lineage>
        <taxon>Bacteria</taxon>
        <taxon>Bacillati</taxon>
        <taxon>Actinomycetota</taxon>
        <taxon>Actinomycetes</taxon>
        <taxon>Streptosporangiales</taxon>
        <taxon>Streptosporangiaceae</taxon>
        <taxon>Nonomuraea</taxon>
    </lineage>
</organism>
<keyword evidence="2" id="KW-1185">Reference proteome</keyword>
<dbReference type="RefSeq" id="WP_397077660.1">
    <property type="nucleotide sequence ID" value="NZ_JBITGY010000001.1"/>
</dbReference>
<dbReference type="Pfam" id="PF23140">
    <property type="entry name" value="Gp80"/>
    <property type="match status" value="1"/>
</dbReference>
<accession>A0ABW7YJ07</accession>
<proteinExistence type="predicted"/>
<name>A0ABW7YJ07_9ACTN</name>
<dbReference type="EMBL" id="JBITGY010000001">
    <property type="protein sequence ID" value="MFI6495886.1"/>
    <property type="molecule type" value="Genomic_DNA"/>
</dbReference>